<reference evidence="2" key="1">
    <citation type="journal article" date="2014" name="Front. Microbiol.">
        <title>High frequency of phylogenetically diverse reductive dehalogenase-homologous genes in deep subseafloor sedimentary metagenomes.</title>
        <authorList>
            <person name="Kawai M."/>
            <person name="Futagami T."/>
            <person name="Toyoda A."/>
            <person name="Takaki Y."/>
            <person name="Nishi S."/>
            <person name="Hori S."/>
            <person name="Arai W."/>
            <person name="Tsubouchi T."/>
            <person name="Morono Y."/>
            <person name="Uchiyama I."/>
            <person name="Ito T."/>
            <person name="Fujiyama A."/>
            <person name="Inagaki F."/>
            <person name="Takami H."/>
        </authorList>
    </citation>
    <scope>NUCLEOTIDE SEQUENCE</scope>
    <source>
        <strain evidence="2">Expedition CK06-06</strain>
    </source>
</reference>
<organism evidence="2">
    <name type="scientific">marine sediment metagenome</name>
    <dbReference type="NCBI Taxonomy" id="412755"/>
    <lineage>
        <taxon>unclassified sequences</taxon>
        <taxon>metagenomes</taxon>
        <taxon>ecological metagenomes</taxon>
    </lineage>
</organism>
<dbReference type="AlphaFoldDB" id="X1M9G1"/>
<protein>
    <recommendedName>
        <fullName evidence="1">Aldehyde ferredoxin oxidoreductase C-terminal domain-containing protein</fullName>
    </recommendedName>
</protein>
<dbReference type="InterPro" id="IPR051919">
    <property type="entry name" value="W-dependent_AOR"/>
</dbReference>
<dbReference type="Gene3D" id="1.10.569.10">
    <property type="entry name" value="Aldehyde Ferredoxin Oxidoreductase Protein, subunit A, domain 2"/>
    <property type="match status" value="1"/>
</dbReference>
<feature type="non-terminal residue" evidence="2">
    <location>
        <position position="1"/>
    </location>
</feature>
<dbReference type="PANTHER" id="PTHR30038:SF0">
    <property type="entry name" value="TUNGSTEN-CONTAINING ALDEHYDE FERREDOXIN OXIDOREDUCTASE"/>
    <property type="match status" value="1"/>
</dbReference>
<dbReference type="PANTHER" id="PTHR30038">
    <property type="entry name" value="ALDEHYDE FERREDOXIN OXIDOREDUCTASE"/>
    <property type="match status" value="1"/>
</dbReference>
<dbReference type="InterPro" id="IPR001203">
    <property type="entry name" value="OxRdtase_Ald_Fedxn_C"/>
</dbReference>
<dbReference type="EMBL" id="BARV01007686">
    <property type="protein sequence ID" value="GAI11340.1"/>
    <property type="molecule type" value="Genomic_DNA"/>
</dbReference>
<comment type="caution">
    <text evidence="2">The sequence shown here is derived from an EMBL/GenBank/DDBJ whole genome shotgun (WGS) entry which is preliminary data.</text>
</comment>
<dbReference type="SUPFAM" id="SSF48310">
    <property type="entry name" value="Aldehyde ferredoxin oxidoreductase, C-terminal domains"/>
    <property type="match status" value="1"/>
</dbReference>
<gene>
    <name evidence="2" type="ORF">S06H3_15606</name>
</gene>
<dbReference type="Pfam" id="PF01314">
    <property type="entry name" value="AFOR_C"/>
    <property type="match status" value="1"/>
</dbReference>
<evidence type="ECO:0000313" key="2">
    <source>
        <dbReference type="EMBL" id="GAI11340.1"/>
    </source>
</evidence>
<name>X1M9G1_9ZZZZ</name>
<dbReference type="GO" id="GO:0016625">
    <property type="term" value="F:oxidoreductase activity, acting on the aldehyde or oxo group of donors, iron-sulfur protein as acceptor"/>
    <property type="evidence" value="ECO:0007669"/>
    <property type="project" value="InterPro"/>
</dbReference>
<dbReference type="GO" id="GO:0051536">
    <property type="term" value="F:iron-sulfur cluster binding"/>
    <property type="evidence" value="ECO:0007669"/>
    <property type="project" value="InterPro"/>
</dbReference>
<dbReference type="GO" id="GO:0009055">
    <property type="term" value="F:electron transfer activity"/>
    <property type="evidence" value="ECO:0007669"/>
    <property type="project" value="InterPro"/>
</dbReference>
<feature type="domain" description="Aldehyde ferredoxin oxidoreductase C-terminal" evidence="1">
    <location>
        <begin position="1"/>
        <end position="63"/>
    </location>
</feature>
<dbReference type="InterPro" id="IPR036021">
    <property type="entry name" value="Tungsten_al_ferr_oxy-like_C"/>
</dbReference>
<dbReference type="InterPro" id="IPR013984">
    <property type="entry name" value="Ald_Fedxn_OxRdtase_dom2"/>
</dbReference>
<sequence>DELGIDTMSVGVIIGFAMELFERGYITKKDTGGLELKFGNGVAMVNMIEKIAKREDIGDLLAEDNGFKKFKSYSCKRDW</sequence>
<proteinExistence type="predicted"/>
<evidence type="ECO:0000259" key="1">
    <source>
        <dbReference type="Pfam" id="PF01314"/>
    </source>
</evidence>
<accession>X1M9G1</accession>